<keyword evidence="5 6" id="KW-0472">Membrane</keyword>
<keyword evidence="3 6" id="KW-0812">Transmembrane</keyword>
<dbReference type="InterPro" id="IPR026046">
    <property type="entry name" value="UBIAD1"/>
</dbReference>
<comment type="subcellular location">
    <subcellularLocation>
        <location evidence="1">Membrane</location>
        <topology evidence="1">Multi-pass membrane protein</topology>
    </subcellularLocation>
</comment>
<dbReference type="InterPro" id="IPR000537">
    <property type="entry name" value="UbiA_prenyltransferase"/>
</dbReference>
<feature type="transmembrane region" description="Helical" evidence="6">
    <location>
        <begin position="59"/>
        <end position="84"/>
    </location>
</feature>
<accession>A0ABR5TQ04</accession>
<feature type="transmembrane region" description="Helical" evidence="6">
    <location>
        <begin position="90"/>
        <end position="110"/>
    </location>
</feature>
<evidence type="ECO:0000256" key="3">
    <source>
        <dbReference type="ARBA" id="ARBA00022692"/>
    </source>
</evidence>
<keyword evidence="4 6" id="KW-1133">Transmembrane helix</keyword>
<evidence type="ECO:0000256" key="5">
    <source>
        <dbReference type="ARBA" id="ARBA00023136"/>
    </source>
</evidence>
<evidence type="ECO:0000256" key="1">
    <source>
        <dbReference type="ARBA" id="ARBA00004141"/>
    </source>
</evidence>
<evidence type="ECO:0000313" key="7">
    <source>
        <dbReference type="EMBL" id="KXB58910.1"/>
    </source>
</evidence>
<keyword evidence="2" id="KW-0808">Transferase</keyword>
<dbReference type="RefSeq" id="WP_269746030.1">
    <property type="nucleotide sequence ID" value="NZ_KQ959856.1"/>
</dbReference>
<comment type="caution">
    <text evidence="7">The sequence shown here is derived from an EMBL/GenBank/DDBJ whole genome shotgun (WGS) entry which is preliminary data.</text>
</comment>
<dbReference type="PANTHER" id="PTHR13929">
    <property type="entry name" value="1,4-DIHYDROXY-2-NAPHTHOATE OCTAPRENYLTRANSFERASE"/>
    <property type="match status" value="1"/>
</dbReference>
<dbReference type="EMBL" id="LSDB01000003">
    <property type="protein sequence ID" value="KXB58910.1"/>
    <property type="molecule type" value="Genomic_DNA"/>
</dbReference>
<dbReference type="Pfam" id="PF01040">
    <property type="entry name" value="UbiA"/>
    <property type="match status" value="1"/>
</dbReference>
<dbReference type="PANTHER" id="PTHR13929:SF0">
    <property type="entry name" value="UBIA PRENYLTRANSFERASE DOMAIN-CONTAINING PROTEIN 1"/>
    <property type="match status" value="1"/>
</dbReference>
<dbReference type="Proteomes" id="UP000070467">
    <property type="component" value="Unassembled WGS sequence"/>
</dbReference>
<keyword evidence="8" id="KW-1185">Reference proteome</keyword>
<protein>
    <submittedName>
        <fullName evidence="7">1,4-dihydroxy-2-naphthoate octaprenyltransferase domain protein</fullName>
    </submittedName>
</protein>
<evidence type="ECO:0000313" key="8">
    <source>
        <dbReference type="Proteomes" id="UP000070467"/>
    </source>
</evidence>
<name>A0ABR5TQ04_9BACL</name>
<feature type="transmembrane region" description="Helical" evidence="6">
    <location>
        <begin position="122"/>
        <end position="142"/>
    </location>
</feature>
<evidence type="ECO:0000256" key="6">
    <source>
        <dbReference type="SAM" id="Phobius"/>
    </source>
</evidence>
<sequence>MGSIMVSVSFYLQTGFINIMSTIISIPMFILVGNILLANNIRDNINDKISGRKTFTILFGKKISVIVLGISFILIYLFNILLIFTKYGSLYNLLIFITLPLSIKIIKGFLKNDTKEKMAPYMVYTAKLTIFSGIIISFVNIVNSIK</sequence>
<evidence type="ECO:0000256" key="4">
    <source>
        <dbReference type="ARBA" id="ARBA00022989"/>
    </source>
</evidence>
<feature type="transmembrane region" description="Helical" evidence="6">
    <location>
        <begin position="15"/>
        <end position="38"/>
    </location>
</feature>
<organism evidence="7 8">
    <name type="scientific">Gemelliphila asaccharolytica</name>
    <dbReference type="NCBI Taxonomy" id="502393"/>
    <lineage>
        <taxon>Bacteria</taxon>
        <taxon>Bacillati</taxon>
        <taxon>Bacillota</taxon>
        <taxon>Bacilli</taxon>
        <taxon>Bacillales</taxon>
        <taxon>Gemellaceae</taxon>
        <taxon>Gemelliphila</taxon>
    </lineage>
</organism>
<evidence type="ECO:0000256" key="2">
    <source>
        <dbReference type="ARBA" id="ARBA00022679"/>
    </source>
</evidence>
<dbReference type="CDD" id="cd13962">
    <property type="entry name" value="PT_UbiA_UBIAD1"/>
    <property type="match status" value="1"/>
</dbReference>
<gene>
    <name evidence="7" type="ORF">HMPREF1871_00153</name>
</gene>
<reference evidence="7 8" key="1">
    <citation type="submission" date="2016-01" db="EMBL/GenBank/DDBJ databases">
        <authorList>
            <person name="Mitreva M."/>
            <person name="Pepin K.H."/>
            <person name="Mihindukulasuriya K.A."/>
            <person name="Fulton R."/>
            <person name="Fronick C."/>
            <person name="O'Laughlin M."/>
            <person name="Miner T."/>
            <person name="Herter B."/>
            <person name="Rosa B.A."/>
            <person name="Cordes M."/>
            <person name="Tomlinson C."/>
            <person name="Wollam A."/>
            <person name="Palsikar V.B."/>
            <person name="Mardis E.R."/>
            <person name="Wilson R.K."/>
        </authorList>
    </citation>
    <scope>NUCLEOTIDE SEQUENCE [LARGE SCALE GENOMIC DNA]</scope>
    <source>
        <strain evidence="7 8">KA00071</strain>
    </source>
</reference>
<proteinExistence type="predicted"/>